<name>A0A811U8Y1_CERCA</name>
<keyword evidence="2" id="KW-1185">Reference proteome</keyword>
<gene>
    <name evidence="1" type="ORF">CCAP1982_LOCUS4437</name>
</gene>
<comment type="caution">
    <text evidence="1">The sequence shown here is derived from an EMBL/GenBank/DDBJ whole genome shotgun (WGS) entry which is preliminary data.</text>
</comment>
<dbReference type="AlphaFoldDB" id="A0A811U8Y1"/>
<dbReference type="EMBL" id="CAJHJT010000001">
    <property type="protein sequence ID" value="CAD6995732.1"/>
    <property type="molecule type" value="Genomic_DNA"/>
</dbReference>
<proteinExistence type="predicted"/>
<organism evidence="1 2">
    <name type="scientific">Ceratitis capitata</name>
    <name type="common">Mediterranean fruit fly</name>
    <name type="synonym">Tephritis capitata</name>
    <dbReference type="NCBI Taxonomy" id="7213"/>
    <lineage>
        <taxon>Eukaryota</taxon>
        <taxon>Metazoa</taxon>
        <taxon>Ecdysozoa</taxon>
        <taxon>Arthropoda</taxon>
        <taxon>Hexapoda</taxon>
        <taxon>Insecta</taxon>
        <taxon>Pterygota</taxon>
        <taxon>Neoptera</taxon>
        <taxon>Endopterygota</taxon>
        <taxon>Diptera</taxon>
        <taxon>Brachycera</taxon>
        <taxon>Muscomorpha</taxon>
        <taxon>Tephritoidea</taxon>
        <taxon>Tephritidae</taxon>
        <taxon>Ceratitis</taxon>
        <taxon>Ceratitis</taxon>
    </lineage>
</organism>
<evidence type="ECO:0000313" key="2">
    <source>
        <dbReference type="Proteomes" id="UP000606786"/>
    </source>
</evidence>
<sequence>MENKNAFKPKRPAFKILPAEPIERTSGVGCENISNSNNKSNLYDSSIDLKHINTCIPQ</sequence>
<dbReference type="Proteomes" id="UP000606786">
    <property type="component" value="Unassembled WGS sequence"/>
</dbReference>
<accession>A0A811U8Y1</accession>
<reference evidence="1" key="1">
    <citation type="submission" date="2020-11" db="EMBL/GenBank/DDBJ databases">
        <authorList>
            <person name="Whitehead M."/>
        </authorList>
    </citation>
    <scope>NUCLEOTIDE SEQUENCE</scope>
    <source>
        <strain evidence="1">EGII</strain>
    </source>
</reference>
<protein>
    <submittedName>
        <fullName evidence="1">(Mediterranean fruit fly) hypothetical protein</fullName>
    </submittedName>
</protein>
<evidence type="ECO:0000313" key="1">
    <source>
        <dbReference type="EMBL" id="CAD6995732.1"/>
    </source>
</evidence>